<gene>
    <name evidence="1" type="ORF">NLJ89_g2179</name>
</gene>
<dbReference type="OrthoDB" id="2588098at2759"/>
<sequence length="255" mass="28964">MGQYWTINNIDKAQNTGHLGRLGELFFDLRPVEILYLLAIPLVPIDSSASTLDDRDVILPGTWAGDRIIALGDYAEDWPIGAFVQEDFGRVGPRATFDNTVPQEFVWTCSKKRLFHCANEEEAYPQDRVWVLRNLTKKVYVRSNRVPDEVEEGKLSYGSPAFDGRIPGLAQIMLGRIAWSSDPMINMEYNKNEDITRGTWAGDRLDVRLFETVREDMKADGWQDVSRAEAERLYQIWLVDGFGGGCLPDDPVEDD</sequence>
<organism evidence="1 2">
    <name type="scientific">Agrocybe chaxingu</name>
    <dbReference type="NCBI Taxonomy" id="84603"/>
    <lineage>
        <taxon>Eukaryota</taxon>
        <taxon>Fungi</taxon>
        <taxon>Dikarya</taxon>
        <taxon>Basidiomycota</taxon>
        <taxon>Agaricomycotina</taxon>
        <taxon>Agaricomycetes</taxon>
        <taxon>Agaricomycetidae</taxon>
        <taxon>Agaricales</taxon>
        <taxon>Agaricineae</taxon>
        <taxon>Strophariaceae</taxon>
        <taxon>Agrocybe</taxon>
    </lineage>
</organism>
<comment type="caution">
    <text evidence="1">The sequence shown here is derived from an EMBL/GenBank/DDBJ whole genome shotgun (WGS) entry which is preliminary data.</text>
</comment>
<proteinExistence type="predicted"/>
<evidence type="ECO:0000313" key="1">
    <source>
        <dbReference type="EMBL" id="KAJ3514776.1"/>
    </source>
</evidence>
<name>A0A9W8K7Y9_9AGAR</name>
<dbReference type="Proteomes" id="UP001148786">
    <property type="component" value="Unassembled WGS sequence"/>
</dbReference>
<reference evidence="1" key="1">
    <citation type="submission" date="2022-07" db="EMBL/GenBank/DDBJ databases">
        <title>Genome Sequence of Agrocybe chaxingu.</title>
        <authorList>
            <person name="Buettner E."/>
        </authorList>
    </citation>
    <scope>NUCLEOTIDE SEQUENCE</scope>
    <source>
        <strain evidence="1">MP-N11</strain>
    </source>
</reference>
<evidence type="ECO:0000313" key="2">
    <source>
        <dbReference type="Proteomes" id="UP001148786"/>
    </source>
</evidence>
<protein>
    <submittedName>
        <fullName evidence="1">Uncharacterized protein</fullName>
    </submittedName>
</protein>
<keyword evidence="2" id="KW-1185">Reference proteome</keyword>
<dbReference type="EMBL" id="JANKHO010000128">
    <property type="protein sequence ID" value="KAJ3514776.1"/>
    <property type="molecule type" value="Genomic_DNA"/>
</dbReference>
<dbReference type="AlphaFoldDB" id="A0A9W8K7Y9"/>
<accession>A0A9W8K7Y9</accession>